<evidence type="ECO:0000313" key="1">
    <source>
        <dbReference type="EMBL" id="GAG81207.1"/>
    </source>
</evidence>
<feature type="non-terminal residue" evidence="1">
    <location>
        <position position="292"/>
    </location>
</feature>
<dbReference type="Pfam" id="PF11981">
    <property type="entry name" value="DUF3482"/>
    <property type="match status" value="1"/>
</dbReference>
<comment type="caution">
    <text evidence="1">The sequence shown here is derived from an EMBL/GenBank/DDBJ whole genome shotgun (WGS) entry which is preliminary data.</text>
</comment>
<organism evidence="1">
    <name type="scientific">marine sediment metagenome</name>
    <dbReference type="NCBI Taxonomy" id="412755"/>
    <lineage>
        <taxon>unclassified sequences</taxon>
        <taxon>metagenomes</taxon>
        <taxon>ecological metagenomes</taxon>
    </lineage>
</organism>
<reference evidence="1" key="1">
    <citation type="journal article" date="2014" name="Front. Microbiol.">
        <title>High frequency of phylogenetically diverse reductive dehalogenase-homologous genes in deep subseafloor sedimentary metagenomes.</title>
        <authorList>
            <person name="Kawai M."/>
            <person name="Futagami T."/>
            <person name="Toyoda A."/>
            <person name="Takaki Y."/>
            <person name="Nishi S."/>
            <person name="Hori S."/>
            <person name="Arai W."/>
            <person name="Tsubouchi T."/>
            <person name="Morono Y."/>
            <person name="Uchiyama I."/>
            <person name="Ito T."/>
            <person name="Fujiyama A."/>
            <person name="Inagaki F."/>
            <person name="Takami H."/>
        </authorList>
    </citation>
    <scope>NUCLEOTIDE SEQUENCE</scope>
    <source>
        <strain evidence="1">Expedition CK06-06</strain>
    </source>
</reference>
<accession>X1BJ03</accession>
<dbReference type="InterPro" id="IPR021871">
    <property type="entry name" value="DUF3482"/>
</dbReference>
<name>X1BJ03_9ZZZZ</name>
<sequence>MLAEVGSPLSESRDPLAELRQFCEKYSASDQFEAEREVCRVLCEEPAVLYVIDSSKPLRKIHEAEMELLMLTGLPRLAILNPTADPVHESEWRAKLGQRFGAVATFNAHQARARDRVALVRTLATVVDKWRDKLSQIADEIENDWSHRVNESAHSIVKLLSKSIGHTRTVAVAPGENREPLIEAAKKKFHSDLQEKERLLHSTLQSLFLHEKVGLAEKVELTYLSDLFSSETWQVFGLPWWALLSGGVSVGAMVGGTTGAKIGAGGEVAMPSGIPLTLGALTGVVVGGVGGG</sequence>
<dbReference type="AlphaFoldDB" id="X1BJ03"/>
<proteinExistence type="predicted"/>
<evidence type="ECO:0008006" key="2">
    <source>
        <dbReference type="Google" id="ProtNLM"/>
    </source>
</evidence>
<dbReference type="EMBL" id="BART01019045">
    <property type="protein sequence ID" value="GAG81207.1"/>
    <property type="molecule type" value="Genomic_DNA"/>
</dbReference>
<gene>
    <name evidence="1" type="ORF">S01H4_35758</name>
</gene>
<protein>
    <recommendedName>
        <fullName evidence="2">G domain-containing protein</fullName>
    </recommendedName>
</protein>